<accession>A0A1F6VIZ1</accession>
<dbReference type="AlphaFoldDB" id="A0A1F6VIZ1"/>
<organism evidence="1 2">
    <name type="scientific">Candidatus Nomurabacteria bacterium RIFCSPHIGHO2_01_FULL_42_16</name>
    <dbReference type="NCBI Taxonomy" id="1801743"/>
    <lineage>
        <taxon>Bacteria</taxon>
        <taxon>Candidatus Nomuraibacteriota</taxon>
    </lineage>
</organism>
<dbReference type="EMBL" id="MFTT01000022">
    <property type="protein sequence ID" value="OGI69603.1"/>
    <property type="molecule type" value="Genomic_DNA"/>
</dbReference>
<evidence type="ECO:0000313" key="2">
    <source>
        <dbReference type="Proteomes" id="UP000178059"/>
    </source>
</evidence>
<proteinExistence type="predicted"/>
<protein>
    <submittedName>
        <fullName evidence="1">Uncharacterized protein</fullName>
    </submittedName>
</protein>
<evidence type="ECO:0000313" key="1">
    <source>
        <dbReference type="EMBL" id="OGI69603.1"/>
    </source>
</evidence>
<comment type="caution">
    <text evidence="1">The sequence shown here is derived from an EMBL/GenBank/DDBJ whole genome shotgun (WGS) entry which is preliminary data.</text>
</comment>
<gene>
    <name evidence="1" type="ORF">A2824_03685</name>
</gene>
<name>A0A1F6VIZ1_9BACT</name>
<sequence length="340" mass="40536">MAEFKKKQKQKYSEDEDFTPIETFDDCDMCRFLRSLEGSPERHKLIAEFEKKDNKINGCACIMDAMDRQWVSHEFQELVKEPSFERKGPKQIDGFKIPDWWECQWRRIPCRGADCTFCDRFQKLENLIREEDKDKELIEKDNEAKIEQNFDDLRKVVRYQAKDLGIPEEWLLGGGPEITEGDFDEDGHLIEDPNEDLDEYDMPPEPEKFLLYKIVRRWSRPVSPFIYTAEEKKKLWAKSEAAQDFAWYATLLPAKVYRQLSTRWETSHAPDDEKEEAEEFARIELGYTGYVLRECLRIIEHSLKELCKDNKLPEHPQFKESLRRFRRLKPLVLNIAKKHV</sequence>
<reference evidence="1 2" key="1">
    <citation type="journal article" date="2016" name="Nat. Commun.">
        <title>Thousands of microbial genomes shed light on interconnected biogeochemical processes in an aquifer system.</title>
        <authorList>
            <person name="Anantharaman K."/>
            <person name="Brown C.T."/>
            <person name="Hug L.A."/>
            <person name="Sharon I."/>
            <person name="Castelle C.J."/>
            <person name="Probst A.J."/>
            <person name="Thomas B.C."/>
            <person name="Singh A."/>
            <person name="Wilkins M.J."/>
            <person name="Karaoz U."/>
            <person name="Brodie E.L."/>
            <person name="Williams K.H."/>
            <person name="Hubbard S.S."/>
            <person name="Banfield J.F."/>
        </authorList>
    </citation>
    <scope>NUCLEOTIDE SEQUENCE [LARGE SCALE GENOMIC DNA]</scope>
</reference>
<dbReference type="Proteomes" id="UP000178059">
    <property type="component" value="Unassembled WGS sequence"/>
</dbReference>